<dbReference type="Proteomes" id="UP000274578">
    <property type="component" value="Chromosome 1"/>
</dbReference>
<gene>
    <name evidence="1" type="ORF">NCTC13071_00782</name>
</gene>
<accession>A0A3S4T1B1</accession>
<dbReference type="AlphaFoldDB" id="A0A3S4T1B1"/>
<evidence type="ECO:0000313" key="2">
    <source>
        <dbReference type="Proteomes" id="UP000274578"/>
    </source>
</evidence>
<name>A0A3S4T1B1_9BACT</name>
<protein>
    <submittedName>
        <fullName evidence="1">Uncharacterized protein</fullName>
    </submittedName>
</protein>
<proteinExistence type="predicted"/>
<reference evidence="1 2" key="1">
    <citation type="submission" date="2018-12" db="EMBL/GenBank/DDBJ databases">
        <authorList>
            <consortium name="Pathogen Informatics"/>
        </authorList>
    </citation>
    <scope>NUCLEOTIDE SEQUENCE [LARGE SCALE GENOMIC DNA]</scope>
    <source>
        <strain evidence="1 2">NCTC13071</strain>
    </source>
</reference>
<sequence length="69" mass="8062">MKTEIAALCLSIKFKQDLHSPLQFFLFAVRENIQALSLFHVLLREAMQYNCKYVAICVISRANMRQVTR</sequence>
<dbReference type="KEGG" id="poc:NCTC13071_00782"/>
<dbReference type="EMBL" id="LR134384">
    <property type="protein sequence ID" value="VEH14798.1"/>
    <property type="molecule type" value="Genomic_DNA"/>
</dbReference>
<organism evidence="1 2">
    <name type="scientific">Segatella oris</name>
    <dbReference type="NCBI Taxonomy" id="28135"/>
    <lineage>
        <taxon>Bacteria</taxon>
        <taxon>Pseudomonadati</taxon>
        <taxon>Bacteroidota</taxon>
        <taxon>Bacteroidia</taxon>
        <taxon>Bacteroidales</taxon>
        <taxon>Prevotellaceae</taxon>
        <taxon>Segatella</taxon>
    </lineage>
</organism>
<evidence type="ECO:0000313" key="1">
    <source>
        <dbReference type="EMBL" id="VEH14798.1"/>
    </source>
</evidence>